<dbReference type="OrthoDB" id="2679825at2759"/>
<comment type="caution">
    <text evidence="1">The sequence shown here is derived from an EMBL/GenBank/DDBJ whole genome shotgun (WGS) entry which is preliminary data.</text>
</comment>
<protein>
    <submittedName>
        <fullName evidence="1">Uncharacterized protein</fullName>
    </submittedName>
</protein>
<dbReference type="InParanoid" id="A0A369JSF8"/>
<reference evidence="1" key="1">
    <citation type="submission" date="2018-04" db="EMBL/GenBank/DDBJ databases">
        <title>Whole genome sequencing of Hypsizygus marmoreus.</title>
        <authorList>
            <person name="Choi I.-G."/>
            <person name="Min B."/>
            <person name="Kim J.-G."/>
            <person name="Kim S."/>
            <person name="Oh Y.-L."/>
            <person name="Kong W.-S."/>
            <person name="Park H."/>
            <person name="Jeong J."/>
            <person name="Song E.-S."/>
        </authorList>
    </citation>
    <scope>NUCLEOTIDE SEQUENCE [LARGE SCALE GENOMIC DNA]</scope>
    <source>
        <strain evidence="1">51987-8</strain>
    </source>
</reference>
<dbReference type="Pfam" id="PF21858">
    <property type="entry name" value="DUF6914"/>
    <property type="match status" value="1"/>
</dbReference>
<dbReference type="AlphaFoldDB" id="A0A369JSF8"/>
<dbReference type="EMBL" id="LUEZ02000046">
    <property type="protein sequence ID" value="RDB23487.1"/>
    <property type="molecule type" value="Genomic_DNA"/>
</dbReference>
<dbReference type="InterPro" id="IPR054208">
    <property type="entry name" value="DUF6914"/>
</dbReference>
<name>A0A369JSF8_HYPMA</name>
<proteinExistence type="predicted"/>
<organism evidence="1 2">
    <name type="scientific">Hypsizygus marmoreus</name>
    <name type="common">White beech mushroom</name>
    <name type="synonym">Agaricus marmoreus</name>
    <dbReference type="NCBI Taxonomy" id="39966"/>
    <lineage>
        <taxon>Eukaryota</taxon>
        <taxon>Fungi</taxon>
        <taxon>Dikarya</taxon>
        <taxon>Basidiomycota</taxon>
        <taxon>Agaricomycotina</taxon>
        <taxon>Agaricomycetes</taxon>
        <taxon>Agaricomycetidae</taxon>
        <taxon>Agaricales</taxon>
        <taxon>Tricholomatineae</taxon>
        <taxon>Lyophyllaceae</taxon>
        <taxon>Hypsizygus</taxon>
    </lineage>
</organism>
<gene>
    <name evidence="1" type="ORF">Hypma_008956</name>
</gene>
<keyword evidence="2" id="KW-1185">Reference proteome</keyword>
<evidence type="ECO:0000313" key="1">
    <source>
        <dbReference type="EMBL" id="RDB23487.1"/>
    </source>
</evidence>
<accession>A0A369JSF8</accession>
<dbReference type="Proteomes" id="UP000076154">
    <property type="component" value="Unassembled WGS sequence"/>
</dbReference>
<evidence type="ECO:0000313" key="2">
    <source>
        <dbReference type="Proteomes" id="UP000076154"/>
    </source>
</evidence>
<sequence>MFNRNKDRLYLAYYYRGAAGKGYHVALLLTPKNPSQEVSNCYQYHATNPPAPGGQVWKFQPLRVPPRTDKLLAALLLGKTEHDNKTIENLLLEQVPVVQGDPVWRCRHWCWNAIQTLIDHGIIAPLDGTPQEVWQRGIDFASTVVLDSNFFSSPVPTCDQHGVRIDSELVDPIAAVEES</sequence>